<evidence type="ECO:0008006" key="5">
    <source>
        <dbReference type="Google" id="ProtNLM"/>
    </source>
</evidence>
<protein>
    <recommendedName>
        <fullName evidence="5">Acid protease</fullName>
    </recommendedName>
</protein>
<dbReference type="EMBL" id="KV417485">
    <property type="protein sequence ID" value="KZP32581.1"/>
    <property type="molecule type" value="Genomic_DNA"/>
</dbReference>
<feature type="chain" id="PRO_5007881099" description="Acid protease" evidence="2">
    <location>
        <begin position="19"/>
        <end position="282"/>
    </location>
</feature>
<evidence type="ECO:0000313" key="4">
    <source>
        <dbReference type="Proteomes" id="UP000076532"/>
    </source>
</evidence>
<feature type="signal peptide" evidence="2">
    <location>
        <begin position="1"/>
        <end position="18"/>
    </location>
</feature>
<evidence type="ECO:0000256" key="1">
    <source>
        <dbReference type="SAM" id="MobiDB-lite"/>
    </source>
</evidence>
<name>A0A166VCK2_9AGAM</name>
<feature type="region of interest" description="Disordered" evidence="1">
    <location>
        <begin position="70"/>
        <end position="96"/>
    </location>
</feature>
<evidence type="ECO:0000256" key="2">
    <source>
        <dbReference type="SAM" id="SignalP"/>
    </source>
</evidence>
<reference evidence="3 4" key="1">
    <citation type="journal article" date="2016" name="Mol. Biol. Evol.">
        <title>Comparative Genomics of Early-Diverging Mushroom-Forming Fungi Provides Insights into the Origins of Lignocellulose Decay Capabilities.</title>
        <authorList>
            <person name="Nagy L.G."/>
            <person name="Riley R."/>
            <person name="Tritt A."/>
            <person name="Adam C."/>
            <person name="Daum C."/>
            <person name="Floudas D."/>
            <person name="Sun H."/>
            <person name="Yadav J.S."/>
            <person name="Pangilinan J."/>
            <person name="Larsson K.H."/>
            <person name="Matsuura K."/>
            <person name="Barry K."/>
            <person name="Labutti K."/>
            <person name="Kuo R."/>
            <person name="Ohm R.A."/>
            <person name="Bhattacharya S.S."/>
            <person name="Shirouzu T."/>
            <person name="Yoshinaga Y."/>
            <person name="Martin F.M."/>
            <person name="Grigoriev I.V."/>
            <person name="Hibbett D.S."/>
        </authorList>
    </citation>
    <scope>NUCLEOTIDE SEQUENCE [LARGE SCALE GENOMIC DNA]</scope>
    <source>
        <strain evidence="3 4">CBS 109695</strain>
    </source>
</reference>
<dbReference type="AlphaFoldDB" id="A0A166VCK2"/>
<keyword evidence="4" id="KW-1185">Reference proteome</keyword>
<dbReference type="STRING" id="436010.A0A166VCK2"/>
<feature type="compositionally biased region" description="Basic residues" evidence="1">
    <location>
        <begin position="76"/>
        <end position="89"/>
    </location>
</feature>
<keyword evidence="2" id="KW-0732">Signal</keyword>
<evidence type="ECO:0000313" key="3">
    <source>
        <dbReference type="EMBL" id="KZP32581.1"/>
    </source>
</evidence>
<proteinExistence type="predicted"/>
<gene>
    <name evidence="3" type="ORF">FIBSPDRAFT_944119</name>
</gene>
<organism evidence="3 4">
    <name type="scientific">Athelia psychrophila</name>
    <dbReference type="NCBI Taxonomy" id="1759441"/>
    <lineage>
        <taxon>Eukaryota</taxon>
        <taxon>Fungi</taxon>
        <taxon>Dikarya</taxon>
        <taxon>Basidiomycota</taxon>
        <taxon>Agaricomycotina</taxon>
        <taxon>Agaricomycetes</taxon>
        <taxon>Agaricomycetidae</taxon>
        <taxon>Atheliales</taxon>
        <taxon>Atheliaceae</taxon>
        <taxon>Athelia</taxon>
    </lineage>
</organism>
<dbReference type="Proteomes" id="UP000076532">
    <property type="component" value="Unassembled WGS sequence"/>
</dbReference>
<dbReference type="OrthoDB" id="4584900at2759"/>
<accession>A0A166VCK2</accession>
<sequence length="282" mass="29163">MRFAIASLLAVLAASGAATVTGVATPTTTLLRPLNPDPSVLQLSNSSDIAARAPSPRPAAHLTNAKRIALGLPPNKPHRRNTRASHARRSATPPLSASGSILVTNTDTLAVIGYISPILNDLGQYGFVQASVTGSLTVSFSYQPLDPTPIDITATNGVVAGEPFFGGIVGYASSSDDLGPGSPNYNFIGATVQTTSGSPPAEGANTFDDATQIDEHIESGIWSYNAVTQSLTPTWINTDGSAVPTSLVYVSDEPLFALTGDSHEFLSFYGLGVSVTFTLVSA</sequence>